<evidence type="ECO:0000313" key="1">
    <source>
        <dbReference type="EMBL" id="KAF5598053.1"/>
    </source>
</evidence>
<dbReference type="AlphaFoldDB" id="A0A8H5UTX2"/>
<protein>
    <recommendedName>
        <fullName evidence="3">Fungal N-terminal domain-containing protein</fullName>
    </recommendedName>
</protein>
<accession>A0A8H5UTX2</accession>
<keyword evidence="2" id="KW-1185">Reference proteome</keyword>
<dbReference type="EMBL" id="JAAOAS010000069">
    <property type="protein sequence ID" value="KAF5598053.1"/>
    <property type="molecule type" value="Genomic_DNA"/>
</dbReference>
<evidence type="ECO:0008006" key="3">
    <source>
        <dbReference type="Google" id="ProtNLM"/>
    </source>
</evidence>
<reference evidence="1 2" key="1">
    <citation type="submission" date="2020-05" db="EMBL/GenBank/DDBJ databases">
        <title>Identification and distribution of gene clusters putatively required for synthesis of sphingolipid metabolism inhibitors in phylogenetically diverse species of the filamentous fungus Fusarium.</title>
        <authorList>
            <person name="Kim H.-S."/>
            <person name="Busman M."/>
            <person name="Brown D.W."/>
            <person name="Divon H."/>
            <person name="Uhlig S."/>
            <person name="Proctor R.H."/>
        </authorList>
    </citation>
    <scope>NUCLEOTIDE SEQUENCE [LARGE SCALE GENOMIC DNA]</scope>
    <source>
        <strain evidence="1 2">NRRL 36939</strain>
    </source>
</reference>
<sequence>MAEPVGITGTAIGIVSFGLQLYTGISKYLDAVKGRDEDLKYAKQHTNILRDYLSSLEETLQTIGSDSTVARHAVERFPALKLCSFYNVRKIYGAYAMLYLIYAKARRQILARRNLLYWWAKAVTNPQPINSAIAQQGTASGAKDSAWEFFSTSRRPKRLPITPQSVSCQDLSL</sequence>
<proteinExistence type="predicted"/>
<dbReference type="Proteomes" id="UP000546213">
    <property type="component" value="Unassembled WGS sequence"/>
</dbReference>
<gene>
    <name evidence="1" type="ORF">FPCIR_3326</name>
</gene>
<dbReference type="OrthoDB" id="1577640at2759"/>
<evidence type="ECO:0000313" key="2">
    <source>
        <dbReference type="Proteomes" id="UP000546213"/>
    </source>
</evidence>
<comment type="caution">
    <text evidence="1">The sequence shown here is derived from an EMBL/GenBank/DDBJ whole genome shotgun (WGS) entry which is preliminary data.</text>
</comment>
<organism evidence="1 2">
    <name type="scientific">Fusarium pseudocircinatum</name>
    <dbReference type="NCBI Taxonomy" id="56676"/>
    <lineage>
        <taxon>Eukaryota</taxon>
        <taxon>Fungi</taxon>
        <taxon>Dikarya</taxon>
        <taxon>Ascomycota</taxon>
        <taxon>Pezizomycotina</taxon>
        <taxon>Sordariomycetes</taxon>
        <taxon>Hypocreomycetidae</taxon>
        <taxon>Hypocreales</taxon>
        <taxon>Nectriaceae</taxon>
        <taxon>Fusarium</taxon>
        <taxon>Fusarium fujikuroi species complex</taxon>
    </lineage>
</organism>
<name>A0A8H5UTX2_9HYPO</name>